<keyword evidence="1 4" id="KW-0732">Signal</keyword>
<dbReference type="GO" id="GO:0004857">
    <property type="term" value="F:enzyme inhibitor activity"/>
    <property type="evidence" value="ECO:0007669"/>
    <property type="project" value="InterPro"/>
</dbReference>
<feature type="chain" id="PRO_5042292644" evidence="4">
    <location>
        <begin position="24"/>
        <end position="194"/>
    </location>
</feature>
<dbReference type="PANTHER" id="PTHR36710:SF4">
    <property type="entry name" value="PLANT INVERTASE_PECTIN METHYLESTERASE INHIBITOR SUPERFAMILY PROTEIN"/>
    <property type="match status" value="1"/>
</dbReference>
<dbReference type="Proteomes" id="UP001237642">
    <property type="component" value="Unassembled WGS sequence"/>
</dbReference>
<evidence type="ECO:0000256" key="4">
    <source>
        <dbReference type="SAM" id="SignalP"/>
    </source>
</evidence>
<sequence length="194" mass="21018">MSSFIFLLSLTVSFTLFASPSIADDDAPGRGTSAAANASDVPNDLITQACAIAPNKDLCQQIINSDNMTPKKDLNDLAFITFEAASTKTVSNIEYITRTSDTADDSSLKQIFQECEEQYEGAIDDVDNSVNYLASRTKDDDIQIDGLMKDAVASIEACQNIVHGKGPKADQLTKMNLELLDMLKNAVAVFHVIK</sequence>
<organism evidence="6 7">
    <name type="scientific">Heracleum sosnowskyi</name>
    <dbReference type="NCBI Taxonomy" id="360622"/>
    <lineage>
        <taxon>Eukaryota</taxon>
        <taxon>Viridiplantae</taxon>
        <taxon>Streptophyta</taxon>
        <taxon>Embryophyta</taxon>
        <taxon>Tracheophyta</taxon>
        <taxon>Spermatophyta</taxon>
        <taxon>Magnoliopsida</taxon>
        <taxon>eudicotyledons</taxon>
        <taxon>Gunneridae</taxon>
        <taxon>Pentapetalae</taxon>
        <taxon>asterids</taxon>
        <taxon>campanulids</taxon>
        <taxon>Apiales</taxon>
        <taxon>Apiaceae</taxon>
        <taxon>Apioideae</taxon>
        <taxon>apioid superclade</taxon>
        <taxon>Tordylieae</taxon>
        <taxon>Tordyliinae</taxon>
        <taxon>Heracleum</taxon>
    </lineage>
</organism>
<dbReference type="SUPFAM" id="SSF101148">
    <property type="entry name" value="Plant invertase/pectin methylesterase inhibitor"/>
    <property type="match status" value="1"/>
</dbReference>
<dbReference type="PANTHER" id="PTHR36710">
    <property type="entry name" value="PECTINESTERASE INHIBITOR-LIKE"/>
    <property type="match status" value="1"/>
</dbReference>
<dbReference type="SMART" id="SM00856">
    <property type="entry name" value="PMEI"/>
    <property type="match status" value="1"/>
</dbReference>
<evidence type="ECO:0000256" key="3">
    <source>
        <dbReference type="ARBA" id="ARBA00038471"/>
    </source>
</evidence>
<feature type="signal peptide" evidence="4">
    <location>
        <begin position="1"/>
        <end position="23"/>
    </location>
</feature>
<reference evidence="6" key="2">
    <citation type="submission" date="2023-05" db="EMBL/GenBank/DDBJ databases">
        <authorList>
            <person name="Schelkunov M.I."/>
        </authorList>
    </citation>
    <scope>NUCLEOTIDE SEQUENCE</scope>
    <source>
        <strain evidence="6">Hsosn_3</strain>
        <tissue evidence="6">Leaf</tissue>
    </source>
</reference>
<keyword evidence="2" id="KW-1015">Disulfide bond</keyword>
<gene>
    <name evidence="6" type="ORF">POM88_050166</name>
</gene>
<reference evidence="6" key="1">
    <citation type="submission" date="2023-02" db="EMBL/GenBank/DDBJ databases">
        <title>Genome of toxic invasive species Heracleum sosnowskyi carries increased number of genes despite the absence of recent whole-genome duplications.</title>
        <authorList>
            <person name="Schelkunov M."/>
            <person name="Shtratnikova V."/>
            <person name="Makarenko M."/>
            <person name="Klepikova A."/>
            <person name="Omelchenko D."/>
            <person name="Novikova G."/>
            <person name="Obukhova E."/>
            <person name="Bogdanov V."/>
            <person name="Penin A."/>
            <person name="Logacheva M."/>
        </authorList>
    </citation>
    <scope>NUCLEOTIDE SEQUENCE</scope>
    <source>
        <strain evidence="6">Hsosn_3</strain>
        <tissue evidence="6">Leaf</tissue>
    </source>
</reference>
<keyword evidence="7" id="KW-1185">Reference proteome</keyword>
<dbReference type="Gene3D" id="1.20.140.40">
    <property type="entry name" value="Invertase/pectin methylesterase inhibitor family protein"/>
    <property type="match status" value="1"/>
</dbReference>
<accession>A0AAD8M049</accession>
<evidence type="ECO:0000313" key="6">
    <source>
        <dbReference type="EMBL" id="KAK1356910.1"/>
    </source>
</evidence>
<dbReference type="Pfam" id="PF04043">
    <property type="entry name" value="PMEI"/>
    <property type="match status" value="1"/>
</dbReference>
<evidence type="ECO:0000256" key="2">
    <source>
        <dbReference type="ARBA" id="ARBA00023157"/>
    </source>
</evidence>
<comment type="similarity">
    <text evidence="3">Belongs to the PMEI family.</text>
</comment>
<evidence type="ECO:0000259" key="5">
    <source>
        <dbReference type="SMART" id="SM00856"/>
    </source>
</evidence>
<proteinExistence type="inferred from homology"/>
<dbReference type="InterPro" id="IPR006501">
    <property type="entry name" value="Pectinesterase_inhib_dom"/>
</dbReference>
<feature type="domain" description="Pectinesterase inhibitor" evidence="5">
    <location>
        <begin position="41"/>
        <end position="189"/>
    </location>
</feature>
<dbReference type="InterPro" id="IPR052421">
    <property type="entry name" value="PCW_Enzyme_Inhibitor"/>
</dbReference>
<comment type="caution">
    <text evidence="6">The sequence shown here is derived from an EMBL/GenBank/DDBJ whole genome shotgun (WGS) entry which is preliminary data.</text>
</comment>
<dbReference type="InterPro" id="IPR035513">
    <property type="entry name" value="Invertase/methylesterase_inhib"/>
</dbReference>
<name>A0AAD8M049_9APIA</name>
<evidence type="ECO:0000313" key="7">
    <source>
        <dbReference type="Proteomes" id="UP001237642"/>
    </source>
</evidence>
<evidence type="ECO:0000256" key="1">
    <source>
        <dbReference type="ARBA" id="ARBA00022729"/>
    </source>
</evidence>
<dbReference type="AlphaFoldDB" id="A0AAD8M049"/>
<protein>
    <submittedName>
        <fullName evidence="6">PMEI domain-containing protein</fullName>
    </submittedName>
</protein>
<dbReference type="NCBIfam" id="TIGR01614">
    <property type="entry name" value="PME_inhib"/>
    <property type="match status" value="1"/>
</dbReference>
<dbReference type="EMBL" id="JAUIZM010000011">
    <property type="protein sequence ID" value="KAK1356910.1"/>
    <property type="molecule type" value="Genomic_DNA"/>
</dbReference>